<reference evidence="2 3" key="1">
    <citation type="submission" date="2019-12" db="EMBL/GenBank/DDBJ databases">
        <authorList>
            <person name="Lee S.D."/>
        </authorList>
    </citation>
    <scope>NUCLEOTIDE SEQUENCE [LARGE SCALE GENOMIC DNA]</scope>
    <source>
        <strain evidence="2 3">SAP-6</strain>
    </source>
</reference>
<feature type="signal peptide" evidence="1">
    <location>
        <begin position="1"/>
        <end position="18"/>
    </location>
</feature>
<sequence>MQRFTLWIMALTAGLVVANNYCNQPLLATLAAGFHVTQQNQRHCRLDTVRLAMPWVSSCCCLEAINRSVAG</sequence>
<keyword evidence="1" id="KW-0732">Signal</keyword>
<name>A0A845STN2_9GAMM</name>
<organism evidence="2 3">
    <name type="scientific">Acerihabitans arboris</name>
    <dbReference type="NCBI Taxonomy" id="2691583"/>
    <lineage>
        <taxon>Bacteria</taxon>
        <taxon>Pseudomonadati</taxon>
        <taxon>Pseudomonadota</taxon>
        <taxon>Gammaproteobacteria</taxon>
        <taxon>Enterobacterales</taxon>
        <taxon>Pectobacteriaceae</taxon>
        <taxon>Acerihabitans</taxon>
    </lineage>
</organism>
<feature type="chain" id="PRO_5032661854" evidence="1">
    <location>
        <begin position="19"/>
        <end position="71"/>
    </location>
</feature>
<comment type="caution">
    <text evidence="2">The sequence shown here is derived from an EMBL/GenBank/DDBJ whole genome shotgun (WGS) entry which is preliminary data.</text>
</comment>
<proteinExistence type="predicted"/>
<evidence type="ECO:0000313" key="2">
    <source>
        <dbReference type="EMBL" id="NDL64405.1"/>
    </source>
</evidence>
<protein>
    <submittedName>
        <fullName evidence="2">Uncharacterized protein</fullName>
    </submittedName>
</protein>
<evidence type="ECO:0000313" key="3">
    <source>
        <dbReference type="Proteomes" id="UP000461443"/>
    </source>
</evidence>
<reference evidence="2 3" key="2">
    <citation type="submission" date="2020-02" db="EMBL/GenBank/DDBJ databases">
        <title>The new genus of Enterobacteriales.</title>
        <authorList>
            <person name="Kim I.S."/>
        </authorList>
    </citation>
    <scope>NUCLEOTIDE SEQUENCE [LARGE SCALE GENOMIC DNA]</scope>
    <source>
        <strain evidence="2 3">SAP-6</strain>
    </source>
</reference>
<dbReference type="EMBL" id="WUBS01000012">
    <property type="protein sequence ID" value="NDL64405.1"/>
    <property type="molecule type" value="Genomic_DNA"/>
</dbReference>
<dbReference type="AlphaFoldDB" id="A0A845STN2"/>
<accession>A0A845STN2</accession>
<dbReference type="Proteomes" id="UP000461443">
    <property type="component" value="Unassembled WGS sequence"/>
</dbReference>
<dbReference type="RefSeq" id="WP_162367125.1">
    <property type="nucleotide sequence ID" value="NZ_WUBS01000012.1"/>
</dbReference>
<gene>
    <name evidence="2" type="ORF">GRH90_16860</name>
</gene>
<keyword evidence="3" id="KW-1185">Reference proteome</keyword>
<evidence type="ECO:0000256" key="1">
    <source>
        <dbReference type="SAM" id="SignalP"/>
    </source>
</evidence>